<dbReference type="Proteomes" id="UP001492380">
    <property type="component" value="Unassembled WGS sequence"/>
</dbReference>
<feature type="chain" id="PRO_5045124585" description="Secreted protein" evidence="1">
    <location>
        <begin position="21"/>
        <end position="188"/>
    </location>
</feature>
<keyword evidence="1" id="KW-0732">Signal</keyword>
<sequence>MDMTCCCCAVLAGGLAGLLACLPTDSDRGCRRRVKHCSRQGLGGQQLFSLSIFFVPQSWHGSWVHVQPSPVFCRSSSSSTLALRTRTRPSTLPTTPVCTSAHKITPVPTHTRSPFSFYRLPARLRFLSCLQSFWCSRLSLASGLILTSLNAAASSAVSLRLRFRLFQQPEASLVFAHLTASRPHHDAA</sequence>
<gene>
    <name evidence="2" type="ORF">HDK90DRAFT_497548</name>
</gene>
<evidence type="ECO:0000313" key="2">
    <source>
        <dbReference type="EMBL" id="KAK8224604.1"/>
    </source>
</evidence>
<evidence type="ECO:0000256" key="1">
    <source>
        <dbReference type="SAM" id="SignalP"/>
    </source>
</evidence>
<comment type="caution">
    <text evidence="2">The sequence shown here is derived from an EMBL/GenBank/DDBJ whole genome shotgun (WGS) entry which is preliminary data.</text>
</comment>
<keyword evidence="3" id="KW-1185">Reference proteome</keyword>
<feature type="signal peptide" evidence="1">
    <location>
        <begin position="1"/>
        <end position="20"/>
    </location>
</feature>
<evidence type="ECO:0000313" key="3">
    <source>
        <dbReference type="Proteomes" id="UP001492380"/>
    </source>
</evidence>
<protein>
    <recommendedName>
        <fullName evidence="4">Secreted protein</fullName>
    </recommendedName>
</protein>
<evidence type="ECO:0008006" key="4">
    <source>
        <dbReference type="Google" id="ProtNLM"/>
    </source>
</evidence>
<name>A0ABR1YAZ7_9PEZI</name>
<organism evidence="2 3">
    <name type="scientific">Phyllosticta capitalensis</name>
    <dbReference type="NCBI Taxonomy" id="121624"/>
    <lineage>
        <taxon>Eukaryota</taxon>
        <taxon>Fungi</taxon>
        <taxon>Dikarya</taxon>
        <taxon>Ascomycota</taxon>
        <taxon>Pezizomycotina</taxon>
        <taxon>Dothideomycetes</taxon>
        <taxon>Dothideomycetes incertae sedis</taxon>
        <taxon>Botryosphaeriales</taxon>
        <taxon>Phyllostictaceae</taxon>
        <taxon>Phyllosticta</taxon>
    </lineage>
</organism>
<dbReference type="EMBL" id="JBBWRZ010000012">
    <property type="protein sequence ID" value="KAK8224604.1"/>
    <property type="molecule type" value="Genomic_DNA"/>
</dbReference>
<accession>A0ABR1YAZ7</accession>
<reference evidence="2 3" key="1">
    <citation type="submission" date="2024-04" db="EMBL/GenBank/DDBJ databases">
        <title>Phyllosticta paracitricarpa is synonymous to the EU quarantine fungus P. citricarpa based on phylogenomic analyses.</title>
        <authorList>
            <consortium name="Lawrence Berkeley National Laboratory"/>
            <person name="Van Ingen-Buijs V.A."/>
            <person name="Van Westerhoven A.C."/>
            <person name="Haridas S."/>
            <person name="Skiadas P."/>
            <person name="Martin F."/>
            <person name="Groenewald J.Z."/>
            <person name="Crous P.W."/>
            <person name="Seidl M.F."/>
        </authorList>
    </citation>
    <scope>NUCLEOTIDE SEQUENCE [LARGE SCALE GENOMIC DNA]</scope>
    <source>
        <strain evidence="2 3">CBS 123374</strain>
    </source>
</reference>
<proteinExistence type="predicted"/>